<dbReference type="InterPro" id="IPR000531">
    <property type="entry name" value="Beta-barrel_TonB"/>
</dbReference>
<organism evidence="9 10">
    <name type="scientific">Sapientia aquatica</name>
    <dbReference type="NCBI Taxonomy" id="1549640"/>
    <lineage>
        <taxon>Bacteria</taxon>
        <taxon>Pseudomonadati</taxon>
        <taxon>Pseudomonadota</taxon>
        <taxon>Betaproteobacteria</taxon>
        <taxon>Burkholderiales</taxon>
        <taxon>Oxalobacteraceae</taxon>
        <taxon>Sapientia</taxon>
    </lineage>
</organism>
<evidence type="ECO:0000259" key="8">
    <source>
        <dbReference type="Pfam" id="PF07715"/>
    </source>
</evidence>
<accession>A0A4R5W4I7</accession>
<evidence type="ECO:0000256" key="5">
    <source>
        <dbReference type="RuleBase" id="RU003357"/>
    </source>
</evidence>
<dbReference type="PANTHER" id="PTHR40980:SF3">
    <property type="entry name" value="TONB-DEPENDENT RECEPTOR-LIKE BETA-BARREL DOMAIN-CONTAINING PROTEIN"/>
    <property type="match status" value="1"/>
</dbReference>
<dbReference type="InterPro" id="IPR036942">
    <property type="entry name" value="Beta-barrel_TonB_sf"/>
</dbReference>
<keyword evidence="3 5" id="KW-0472">Membrane</keyword>
<evidence type="ECO:0000256" key="1">
    <source>
        <dbReference type="ARBA" id="ARBA00004442"/>
    </source>
</evidence>
<reference evidence="9 10" key="1">
    <citation type="submission" date="2019-03" db="EMBL/GenBank/DDBJ databases">
        <title>Sapientia aquatica gen. nov., sp. nov., isolated from a crater lake.</title>
        <authorList>
            <person name="Felfoldi T."/>
            <person name="Szabo A."/>
            <person name="Toth E."/>
            <person name="Schumann P."/>
            <person name="Keki Z."/>
            <person name="Marialigeti K."/>
            <person name="Mathe I."/>
        </authorList>
    </citation>
    <scope>NUCLEOTIDE SEQUENCE [LARGE SCALE GENOMIC DNA]</scope>
    <source>
        <strain evidence="9 10">SA-152</strain>
    </source>
</reference>
<feature type="signal peptide" evidence="6">
    <location>
        <begin position="1"/>
        <end position="35"/>
    </location>
</feature>
<comment type="caution">
    <text evidence="9">The sequence shown here is derived from an EMBL/GenBank/DDBJ whole genome shotgun (WGS) entry which is preliminary data.</text>
</comment>
<dbReference type="RefSeq" id="WP_133327443.1">
    <property type="nucleotide sequence ID" value="NZ_SMYL01000003.1"/>
</dbReference>
<gene>
    <name evidence="9" type="ORF">E2I14_08515</name>
</gene>
<dbReference type="InterPro" id="IPR010104">
    <property type="entry name" value="TonB_rcpt_bac"/>
</dbReference>
<keyword evidence="6" id="KW-0732">Signal</keyword>
<evidence type="ECO:0000313" key="10">
    <source>
        <dbReference type="Proteomes" id="UP000294829"/>
    </source>
</evidence>
<sequence>MHQQSKTLPYPKTKLRLMSMAVAGACAAIVGQASAQQAATDTSADAPQTVVVTGLRASMQSTLNLKRDADGIVDGIVAEDMGKFPDTNLAESLQRISGVSIDRSNGEGQTVTVRGLGPDYNLVLLNGRQMPTTNLGDRGGRSFDFSNLSPDAISQLQVYKTGNVDNAAGGIGATINVVTARPFDNPGMHSSINIKAIDDKSGQNLPGPMEFGKITPDFSGIYSNTSEDGRFGVSLSASYQKRDSGFNTAGSTNGFQGPFLASNATSTTDGHALGTTTNGPTGNSIYLIPQNFAYGLNSVQSTRQNDQLVFQFKPNNELTTTLDFTYSEHKIHTLHTEVSAWFSASPTSVSTWPSGSVVTPTTYTENYTTPQDVSAADGDYATKTKNESIGFNAVWKYSPKLKFTFDAHHSTAESGADSPWGSGNDMSNASFSRTFSTVTYGQTLPILSMPVNLAAAPLQATGSWFQNAWQKASVNQAQVSGSWHVNEGSNLNFGIGQTDNTNHNTFSQVQNNNCWGNCAFPAGSFPASLYQSFSLPGYFSNIPGHNSPGIFGQFYVPNFGQLRAQTAAVMAATGNISAGGGYLPSNTPTSDSQIKENTSSAYASYSTDWDTTIPFHSNFGLRFEHTKVTATALAQPATGVTWVSQNELPLTLGGQDYSNTDASYGKVLPDVNLQWDLRQDLKLRASVGETIGRARYDQMQGSLSLGGTASTYYGTASVGNPALKPVTSKNLDISAEWYYDKQSLVSAGFFRKVLDNYAGQAVINQSLYGLHTPVGGAYYNAALAHGCGVADTNCIRNYILTNYNGQPGVTATGPANNAGIIPGTIAGLPTDPLLNFQTDTYVNEKTANLNGLEFNVQHMFASTGFGVQANYTYVHSPLKYNNNNLDASTQFAIVGLSNSANLVGIYEDQNWSIRLAYNWRDTFLSSTTQPGGGNGPVYTKAYGQVDTSIGYSVNKNLSFQFDIVNLNNAIQKQVGRTDQEVENVYQTGTRYLVGARYKF</sequence>
<keyword evidence="9" id="KW-0675">Receptor</keyword>
<feature type="domain" description="TonB-dependent receptor plug" evidence="8">
    <location>
        <begin position="66"/>
        <end position="172"/>
    </location>
</feature>
<evidence type="ECO:0000256" key="3">
    <source>
        <dbReference type="ARBA" id="ARBA00023136"/>
    </source>
</evidence>
<dbReference type="OrthoDB" id="8727862at2"/>
<feature type="chain" id="PRO_5020959022" evidence="6">
    <location>
        <begin position="36"/>
        <end position="999"/>
    </location>
</feature>
<comment type="similarity">
    <text evidence="2 5">Belongs to the TonB-dependent receptor family.</text>
</comment>
<evidence type="ECO:0000256" key="4">
    <source>
        <dbReference type="ARBA" id="ARBA00023237"/>
    </source>
</evidence>
<comment type="subcellular location">
    <subcellularLocation>
        <location evidence="1 5">Cell outer membrane</location>
    </subcellularLocation>
</comment>
<evidence type="ECO:0000256" key="6">
    <source>
        <dbReference type="SAM" id="SignalP"/>
    </source>
</evidence>
<feature type="domain" description="TonB-dependent receptor-like beta-barrel" evidence="7">
    <location>
        <begin position="456"/>
        <end position="966"/>
    </location>
</feature>
<evidence type="ECO:0000313" key="9">
    <source>
        <dbReference type="EMBL" id="TDK66499.1"/>
    </source>
</evidence>
<protein>
    <submittedName>
        <fullName evidence="9">TonB-dependent receptor</fullName>
    </submittedName>
</protein>
<dbReference type="EMBL" id="SMYL01000003">
    <property type="protein sequence ID" value="TDK66499.1"/>
    <property type="molecule type" value="Genomic_DNA"/>
</dbReference>
<proteinExistence type="inferred from homology"/>
<dbReference type="CDD" id="cd01347">
    <property type="entry name" value="ligand_gated_channel"/>
    <property type="match status" value="1"/>
</dbReference>
<dbReference type="Pfam" id="PF00593">
    <property type="entry name" value="TonB_dep_Rec_b-barrel"/>
    <property type="match status" value="1"/>
</dbReference>
<keyword evidence="4" id="KW-0998">Cell outer membrane</keyword>
<dbReference type="InterPro" id="IPR012910">
    <property type="entry name" value="Plug_dom"/>
</dbReference>
<keyword evidence="10" id="KW-1185">Reference proteome</keyword>
<dbReference type="Gene3D" id="2.40.170.20">
    <property type="entry name" value="TonB-dependent receptor, beta-barrel domain"/>
    <property type="match status" value="1"/>
</dbReference>
<keyword evidence="5" id="KW-0798">TonB box</keyword>
<dbReference type="GO" id="GO:0009279">
    <property type="term" value="C:cell outer membrane"/>
    <property type="evidence" value="ECO:0007669"/>
    <property type="project" value="UniProtKB-SubCell"/>
</dbReference>
<dbReference type="Pfam" id="PF07715">
    <property type="entry name" value="Plug"/>
    <property type="match status" value="1"/>
</dbReference>
<evidence type="ECO:0000256" key="2">
    <source>
        <dbReference type="ARBA" id="ARBA00009810"/>
    </source>
</evidence>
<dbReference type="Gene3D" id="2.170.130.10">
    <property type="entry name" value="TonB-dependent receptor, plug domain"/>
    <property type="match status" value="1"/>
</dbReference>
<dbReference type="Proteomes" id="UP000294829">
    <property type="component" value="Unassembled WGS sequence"/>
</dbReference>
<name>A0A4R5W4I7_9BURK</name>
<dbReference type="AlphaFoldDB" id="A0A4R5W4I7"/>
<dbReference type="NCBIfam" id="TIGR01782">
    <property type="entry name" value="TonB-Xanth-Caul"/>
    <property type="match status" value="1"/>
</dbReference>
<dbReference type="InterPro" id="IPR037066">
    <property type="entry name" value="Plug_dom_sf"/>
</dbReference>
<dbReference type="SUPFAM" id="SSF56935">
    <property type="entry name" value="Porins"/>
    <property type="match status" value="1"/>
</dbReference>
<dbReference type="PANTHER" id="PTHR40980">
    <property type="entry name" value="PLUG DOMAIN-CONTAINING PROTEIN"/>
    <property type="match status" value="1"/>
</dbReference>
<evidence type="ECO:0000259" key="7">
    <source>
        <dbReference type="Pfam" id="PF00593"/>
    </source>
</evidence>